<dbReference type="CDD" id="cd00118">
    <property type="entry name" value="LysM"/>
    <property type="match status" value="1"/>
</dbReference>
<feature type="region of interest" description="Disordered" evidence="1">
    <location>
        <begin position="26"/>
        <end position="45"/>
    </location>
</feature>
<keyword evidence="2" id="KW-0812">Transmembrane</keyword>
<evidence type="ECO:0000256" key="1">
    <source>
        <dbReference type="SAM" id="MobiDB-lite"/>
    </source>
</evidence>
<sequence length="247" mass="28412">MNKEEPYRDQAERLKQRIQKINEQNELIEESDHLPPREEIHRQKKKKTKWKLKYPIIRLLVLCFILLPIIILSVISYLNDGKLMNVNEKTSGGTVGYETVNFEKSKKENKANSNKSEKAKETKQDNSEIGNPEEKKEEPKVDIEQPDANNHPNTTVQTPSSNVDNTNKQDLDKNSQSQTETNKSPTNTTTTQTSKIIYHKVQPQETLFKLGKKYYQSAKGIDIIKKANNLKSDEIQVGQVLKIPLNK</sequence>
<evidence type="ECO:0000259" key="3">
    <source>
        <dbReference type="PROSITE" id="PS51782"/>
    </source>
</evidence>
<dbReference type="EMBL" id="CALBWS010000019">
    <property type="protein sequence ID" value="CAH2715706.1"/>
    <property type="molecule type" value="Genomic_DNA"/>
</dbReference>
<keyword evidence="5" id="KW-1185">Reference proteome</keyword>
<comment type="caution">
    <text evidence="4">The sequence shown here is derived from an EMBL/GenBank/DDBJ whole genome shotgun (WGS) entry which is preliminary data.</text>
</comment>
<proteinExistence type="predicted"/>
<feature type="compositionally biased region" description="Basic and acidic residues" evidence="1">
    <location>
        <begin position="30"/>
        <end position="41"/>
    </location>
</feature>
<feature type="domain" description="LysM" evidence="3">
    <location>
        <begin position="197"/>
        <end position="243"/>
    </location>
</feature>
<feature type="transmembrane region" description="Helical" evidence="2">
    <location>
        <begin position="56"/>
        <end position="78"/>
    </location>
</feature>
<name>A0ABM9EU85_9BACI</name>
<dbReference type="InterPro" id="IPR018392">
    <property type="entry name" value="LysM"/>
</dbReference>
<keyword evidence="2" id="KW-1133">Transmembrane helix</keyword>
<dbReference type="SMART" id="SM00257">
    <property type="entry name" value="LysM"/>
    <property type="match status" value="1"/>
</dbReference>
<feature type="compositionally biased region" description="Basic and acidic residues" evidence="1">
    <location>
        <begin position="105"/>
        <end position="143"/>
    </location>
</feature>
<organism evidence="4 5">
    <name type="scientific">Neobacillus rhizosphaerae</name>
    <dbReference type="NCBI Taxonomy" id="2880965"/>
    <lineage>
        <taxon>Bacteria</taxon>
        <taxon>Bacillati</taxon>
        <taxon>Bacillota</taxon>
        <taxon>Bacilli</taxon>
        <taxon>Bacillales</taxon>
        <taxon>Bacillaceae</taxon>
        <taxon>Neobacillus</taxon>
    </lineage>
</organism>
<evidence type="ECO:0000313" key="4">
    <source>
        <dbReference type="EMBL" id="CAH2715706.1"/>
    </source>
</evidence>
<protein>
    <recommendedName>
        <fullName evidence="3">LysM domain-containing protein</fullName>
    </recommendedName>
</protein>
<dbReference type="Proteomes" id="UP000838308">
    <property type="component" value="Unassembled WGS sequence"/>
</dbReference>
<feature type="compositionally biased region" description="Low complexity" evidence="1">
    <location>
        <begin position="178"/>
        <end position="194"/>
    </location>
</feature>
<gene>
    <name evidence="4" type="ORF">BACCIP111895_02890</name>
</gene>
<evidence type="ECO:0000256" key="2">
    <source>
        <dbReference type="SAM" id="Phobius"/>
    </source>
</evidence>
<dbReference type="RefSeq" id="WP_248735986.1">
    <property type="nucleotide sequence ID" value="NZ_CALBWS010000019.1"/>
</dbReference>
<accession>A0ABM9EU85</accession>
<dbReference type="PROSITE" id="PS51782">
    <property type="entry name" value="LYSM"/>
    <property type="match status" value="1"/>
</dbReference>
<dbReference type="InterPro" id="IPR036779">
    <property type="entry name" value="LysM_dom_sf"/>
</dbReference>
<feature type="region of interest" description="Disordered" evidence="1">
    <location>
        <begin position="105"/>
        <end position="194"/>
    </location>
</feature>
<feature type="compositionally biased region" description="Polar residues" evidence="1">
    <location>
        <begin position="147"/>
        <end position="166"/>
    </location>
</feature>
<evidence type="ECO:0000313" key="5">
    <source>
        <dbReference type="Proteomes" id="UP000838308"/>
    </source>
</evidence>
<dbReference type="Pfam" id="PF01476">
    <property type="entry name" value="LysM"/>
    <property type="match status" value="1"/>
</dbReference>
<keyword evidence="2" id="KW-0472">Membrane</keyword>
<dbReference type="SUPFAM" id="SSF54106">
    <property type="entry name" value="LysM domain"/>
    <property type="match status" value="1"/>
</dbReference>
<dbReference type="Gene3D" id="3.10.350.10">
    <property type="entry name" value="LysM domain"/>
    <property type="match status" value="1"/>
</dbReference>
<reference evidence="4" key="1">
    <citation type="submission" date="2022-04" db="EMBL/GenBank/DDBJ databases">
        <authorList>
            <person name="Criscuolo A."/>
        </authorList>
    </citation>
    <scope>NUCLEOTIDE SEQUENCE</scope>
    <source>
        <strain evidence="4">CIP111895</strain>
    </source>
</reference>